<proteinExistence type="predicted"/>
<feature type="domain" description="N-acetyltransferase" evidence="1">
    <location>
        <begin position="122"/>
        <end position="182"/>
    </location>
</feature>
<dbReference type="PANTHER" id="PTHR42791:SF1">
    <property type="entry name" value="N-ACETYLTRANSFERASE DOMAIN-CONTAINING PROTEIN"/>
    <property type="match status" value="1"/>
</dbReference>
<dbReference type="PANTHER" id="PTHR42791">
    <property type="entry name" value="GNAT FAMILY ACETYLTRANSFERASE"/>
    <property type="match status" value="1"/>
</dbReference>
<accession>A0A6A9UY94</accession>
<evidence type="ECO:0000313" key="2">
    <source>
        <dbReference type="EMBL" id="MVA76825.1"/>
    </source>
</evidence>
<evidence type="ECO:0000313" key="3">
    <source>
        <dbReference type="Proteomes" id="UP000435304"/>
    </source>
</evidence>
<keyword evidence="2" id="KW-0808">Transferase</keyword>
<reference evidence="2 3" key="1">
    <citation type="submission" date="2019-12" db="EMBL/GenBank/DDBJ databases">
        <title>Auraticoccus cholistani sp. nov., an actinomycete isolated from soil of Cholistan desert.</title>
        <authorList>
            <person name="Cheema M.T."/>
        </authorList>
    </citation>
    <scope>NUCLEOTIDE SEQUENCE [LARGE SCALE GENOMIC DNA]</scope>
    <source>
        <strain evidence="2 3">F435</strain>
    </source>
</reference>
<dbReference type="InterPro" id="IPR000182">
    <property type="entry name" value="GNAT_dom"/>
</dbReference>
<organism evidence="2 3">
    <name type="scientific">Auraticoccus cholistanensis</name>
    <dbReference type="NCBI Taxonomy" id="2656650"/>
    <lineage>
        <taxon>Bacteria</taxon>
        <taxon>Bacillati</taxon>
        <taxon>Actinomycetota</taxon>
        <taxon>Actinomycetes</taxon>
        <taxon>Propionibacteriales</taxon>
        <taxon>Propionibacteriaceae</taxon>
        <taxon>Auraticoccus</taxon>
    </lineage>
</organism>
<dbReference type="EMBL" id="WPCU01000008">
    <property type="protein sequence ID" value="MVA76825.1"/>
    <property type="molecule type" value="Genomic_DNA"/>
</dbReference>
<dbReference type="SUPFAM" id="SSF55729">
    <property type="entry name" value="Acyl-CoA N-acyltransferases (Nat)"/>
    <property type="match status" value="1"/>
</dbReference>
<dbReference type="Gene3D" id="3.40.630.30">
    <property type="match status" value="1"/>
</dbReference>
<dbReference type="AlphaFoldDB" id="A0A6A9UY94"/>
<dbReference type="InterPro" id="IPR052523">
    <property type="entry name" value="Trichothecene_AcTrans"/>
</dbReference>
<dbReference type="Proteomes" id="UP000435304">
    <property type="component" value="Unassembled WGS sequence"/>
</dbReference>
<comment type="caution">
    <text evidence="2">The sequence shown here is derived from an EMBL/GenBank/DDBJ whole genome shotgun (WGS) entry which is preliminary data.</text>
</comment>
<name>A0A6A9UY94_9ACTN</name>
<sequence length="203" mass="21655">MDSCDDRPRLTVLGGGDLDEVAALLGRGMATNPLHLAVYGGDEEHRARCHARMVRALLAASPAASLAGVVHGQTLRGVAASVPPGRCQPAAPVRLRLLATALTLGPRTAARLLRWNRAWARHDPAEDHVHLGPVSVDRQLAGRGYGGLLLRGHVAELDAAGLVGYLETDRPGAVGFYRRFGYTVVGRAEVLGVPTWFMRRPPA</sequence>
<dbReference type="InterPro" id="IPR016181">
    <property type="entry name" value="Acyl_CoA_acyltransferase"/>
</dbReference>
<dbReference type="GO" id="GO:0016747">
    <property type="term" value="F:acyltransferase activity, transferring groups other than amino-acyl groups"/>
    <property type="evidence" value="ECO:0007669"/>
    <property type="project" value="InterPro"/>
</dbReference>
<dbReference type="RefSeq" id="WP_156610687.1">
    <property type="nucleotide sequence ID" value="NZ_WPCU01000008.1"/>
</dbReference>
<protein>
    <submittedName>
        <fullName evidence="2">GNAT family N-acetyltransferase</fullName>
    </submittedName>
</protein>
<dbReference type="Pfam" id="PF00583">
    <property type="entry name" value="Acetyltransf_1"/>
    <property type="match status" value="1"/>
</dbReference>
<evidence type="ECO:0000259" key="1">
    <source>
        <dbReference type="Pfam" id="PF00583"/>
    </source>
</evidence>
<gene>
    <name evidence="2" type="ORF">GC722_12440</name>
</gene>
<keyword evidence="3" id="KW-1185">Reference proteome</keyword>